<proteinExistence type="predicted"/>
<dbReference type="EMBL" id="JBEEWF010000015">
    <property type="protein sequence ID" value="MEQ5349945.1"/>
    <property type="molecule type" value="Genomic_DNA"/>
</dbReference>
<dbReference type="Proteomes" id="UP001436462">
    <property type="component" value="Unassembled WGS sequence"/>
</dbReference>
<dbReference type="Pfam" id="PF05309">
    <property type="entry name" value="TraE"/>
    <property type="match status" value="1"/>
</dbReference>
<sequence>MAISVIVLIFMTILSIGFNYKLYSDYRILVSQLVSNKQIIIKPMVGSDEEISFKGERGDARYLRLMALSFIGLRLDVNAQTVEQSHELLSAYLADGFRETMIPVLSQEKQRLKINNGNSVFFPKTIKVSPSNGIVDVVGDLQFSYGIEKAEPVPKHYRLRMETRNGKFELTDFVEMEK</sequence>
<organism evidence="1 2">
    <name type="scientific">Proteus genomosp. 6</name>
    <dbReference type="NCBI Taxonomy" id="1311820"/>
    <lineage>
        <taxon>Bacteria</taxon>
        <taxon>Pseudomonadati</taxon>
        <taxon>Pseudomonadota</taxon>
        <taxon>Gammaproteobacteria</taxon>
        <taxon>Enterobacterales</taxon>
        <taxon>Morganellaceae</taxon>
        <taxon>Proteus</taxon>
    </lineage>
</organism>
<evidence type="ECO:0000313" key="2">
    <source>
        <dbReference type="Proteomes" id="UP001436462"/>
    </source>
</evidence>
<name>A0ABV1LDY4_9GAMM</name>
<dbReference type="InterPro" id="IPR007973">
    <property type="entry name" value="Pilus_assembly_TraE"/>
</dbReference>
<protein>
    <submittedName>
        <fullName evidence="1">TraE/TraK family type IV conjugative transfer system protein</fullName>
    </submittedName>
</protein>
<evidence type="ECO:0000313" key="1">
    <source>
        <dbReference type="EMBL" id="MEQ5349945.1"/>
    </source>
</evidence>
<comment type="caution">
    <text evidence="1">The sequence shown here is derived from an EMBL/GenBank/DDBJ whole genome shotgun (WGS) entry which is preliminary data.</text>
</comment>
<accession>A0ABV1LDY4</accession>
<dbReference type="RefSeq" id="WP_349420271.1">
    <property type="nucleotide sequence ID" value="NZ_JBEEWF010000015.1"/>
</dbReference>
<reference evidence="1 2" key="1">
    <citation type="submission" date="2024-04" db="EMBL/GenBank/DDBJ databases">
        <title>Role of Flies in the Dissemination of Carbapenem-Resistant Enterobacteriaceae (CRE): An Epidemiological and Genomic Study in China.</title>
        <authorList>
            <person name="Kaichao C."/>
            <person name="Zhang R."/>
            <person name="Chen S."/>
        </authorList>
    </citation>
    <scope>NUCLEOTIDE SEQUENCE [LARGE SCALE GENOMIC DNA]</scope>
    <source>
        <strain evidence="2">fly-1011</strain>
    </source>
</reference>
<keyword evidence="2" id="KW-1185">Reference proteome</keyword>
<gene>
    <name evidence="1" type="ORF">ABN253_17405</name>
</gene>